<organism evidence="1 2">
    <name type="scientific">Symbiodinium natans</name>
    <dbReference type="NCBI Taxonomy" id="878477"/>
    <lineage>
        <taxon>Eukaryota</taxon>
        <taxon>Sar</taxon>
        <taxon>Alveolata</taxon>
        <taxon>Dinophyceae</taxon>
        <taxon>Suessiales</taxon>
        <taxon>Symbiodiniaceae</taxon>
        <taxon>Symbiodinium</taxon>
    </lineage>
</organism>
<dbReference type="AlphaFoldDB" id="A0A812KFS7"/>
<reference evidence="1" key="1">
    <citation type="submission" date="2021-02" db="EMBL/GenBank/DDBJ databases">
        <authorList>
            <person name="Dougan E. K."/>
            <person name="Rhodes N."/>
            <person name="Thang M."/>
            <person name="Chan C."/>
        </authorList>
    </citation>
    <scope>NUCLEOTIDE SEQUENCE</scope>
</reference>
<evidence type="ECO:0000313" key="2">
    <source>
        <dbReference type="Proteomes" id="UP000604046"/>
    </source>
</evidence>
<name>A0A812KFS7_9DINO</name>
<proteinExistence type="predicted"/>
<comment type="caution">
    <text evidence="1">The sequence shown here is derived from an EMBL/GenBank/DDBJ whole genome shotgun (WGS) entry which is preliminary data.</text>
</comment>
<dbReference type="Proteomes" id="UP000604046">
    <property type="component" value="Unassembled WGS sequence"/>
</dbReference>
<protein>
    <submittedName>
        <fullName evidence="1">Uncharacterized protein</fullName>
    </submittedName>
</protein>
<sequence length="68" mass="7871">MDLCKSTRRNKSPHTLRRTCRMQQRRTPMKMALAVKTPERQTLSARPTDVTGQLRVTTCRSQVLRSVT</sequence>
<gene>
    <name evidence="1" type="ORF">SNAT2548_LOCUS8384</name>
</gene>
<evidence type="ECO:0000313" key="1">
    <source>
        <dbReference type="EMBL" id="CAE7223173.1"/>
    </source>
</evidence>
<dbReference type="EMBL" id="CAJNDS010000618">
    <property type="protein sequence ID" value="CAE7223173.1"/>
    <property type="molecule type" value="Genomic_DNA"/>
</dbReference>
<accession>A0A812KFS7</accession>
<keyword evidence="2" id="KW-1185">Reference proteome</keyword>